<keyword evidence="3 6" id="KW-0812">Transmembrane</keyword>
<keyword evidence="4 6" id="KW-1133">Transmembrane helix</keyword>
<dbReference type="PANTHER" id="PTHR16172">
    <property type="entry name" value="MAJOR FACILITATOR SUPERFAMILY DOMAIN-CONTAINING PROTEIN 6-LIKE"/>
    <property type="match status" value="1"/>
</dbReference>
<dbReference type="InterPro" id="IPR051717">
    <property type="entry name" value="MFS_MFSD6"/>
</dbReference>
<protein>
    <submittedName>
        <fullName evidence="8">Major facilitator superfamily mfs1 protein</fullName>
    </submittedName>
</protein>
<accession>T0LAW0</accession>
<dbReference type="EMBL" id="KE647138">
    <property type="protein sequence ID" value="EQB61458.1"/>
    <property type="molecule type" value="Genomic_DNA"/>
</dbReference>
<evidence type="ECO:0000256" key="4">
    <source>
        <dbReference type="ARBA" id="ARBA00022989"/>
    </source>
</evidence>
<dbReference type="HOGENOM" id="CLU_826655_0_0_1"/>
<dbReference type="Proteomes" id="UP000053780">
    <property type="component" value="Unassembled WGS sequence"/>
</dbReference>
<dbReference type="VEuPathDB" id="MicrosporidiaDB:NAPIS_ORF00978"/>
<feature type="domain" description="Major facilitator superfamily associated" evidence="7">
    <location>
        <begin position="9"/>
        <end position="142"/>
    </location>
</feature>
<evidence type="ECO:0000313" key="9">
    <source>
        <dbReference type="Proteomes" id="UP000053780"/>
    </source>
</evidence>
<comment type="subcellular location">
    <subcellularLocation>
        <location evidence="1">Membrane</location>
        <topology evidence="1">Multi-pass membrane protein</topology>
    </subcellularLocation>
</comment>
<organism evidence="8 9">
    <name type="scientific">Vairimorpha apis BRL 01</name>
    <dbReference type="NCBI Taxonomy" id="1037528"/>
    <lineage>
        <taxon>Eukaryota</taxon>
        <taxon>Fungi</taxon>
        <taxon>Fungi incertae sedis</taxon>
        <taxon>Microsporidia</taxon>
        <taxon>Nosematidae</taxon>
        <taxon>Vairimorpha</taxon>
    </lineage>
</organism>
<evidence type="ECO:0000256" key="5">
    <source>
        <dbReference type="ARBA" id="ARBA00023136"/>
    </source>
</evidence>
<feature type="transmembrane region" description="Helical" evidence="6">
    <location>
        <begin position="275"/>
        <end position="297"/>
    </location>
</feature>
<keyword evidence="5 6" id="KW-0472">Membrane</keyword>
<sequence length="336" mass="38400">MLLYLGTNLCTTPLTDKIVLEYLSKIPNLGSKTYGTQRLWGTVGYAVCNYIVEFIVTDEKNEAVHFNNLRMYNVVIATMTVALCYYLITWDTQRIAQGRNDIWSSFKELITNYDYMFFIFIILLNGLTRASMTIFITVYWKDILKMKPYELPLPGVMAAPINIFNKNTTTQGSQMLRFVFYWMLPYNYKHSYAVVCGIELLKGLNFGLTHCSAVHLATKLCPPHLKATSQMLYQGTFTGLGSVLAGVLCSFLFSGDVMKDKKSSRKSRAPIFKKFFLANMAFTALTLVLFFIAYGVVENVLFNSENEEKKLEMYSEKNLEEEAKNKLVDKNTVTNK</sequence>
<name>T0LAW0_9MICR</name>
<evidence type="ECO:0000256" key="3">
    <source>
        <dbReference type="ARBA" id="ARBA00022692"/>
    </source>
</evidence>
<evidence type="ECO:0000313" key="8">
    <source>
        <dbReference type="EMBL" id="EQB61458.1"/>
    </source>
</evidence>
<gene>
    <name evidence="8" type="ORF">NAPIS_ORF00978</name>
</gene>
<evidence type="ECO:0000256" key="6">
    <source>
        <dbReference type="SAM" id="Phobius"/>
    </source>
</evidence>
<dbReference type="Pfam" id="PF12832">
    <property type="entry name" value="MFS_1_like"/>
    <property type="match status" value="2"/>
</dbReference>
<evidence type="ECO:0000256" key="2">
    <source>
        <dbReference type="ARBA" id="ARBA00005241"/>
    </source>
</evidence>
<dbReference type="OrthoDB" id="515887at2759"/>
<proteinExistence type="inferred from homology"/>
<feature type="domain" description="Major facilitator superfamily associated" evidence="7">
    <location>
        <begin position="175"/>
        <end position="253"/>
    </location>
</feature>
<feature type="transmembrane region" description="Helical" evidence="6">
    <location>
        <begin position="232"/>
        <end position="254"/>
    </location>
</feature>
<dbReference type="SUPFAM" id="SSF103473">
    <property type="entry name" value="MFS general substrate transporter"/>
    <property type="match status" value="1"/>
</dbReference>
<dbReference type="InterPro" id="IPR036259">
    <property type="entry name" value="MFS_trans_sf"/>
</dbReference>
<feature type="transmembrane region" description="Helical" evidence="6">
    <location>
        <begin position="115"/>
        <end position="140"/>
    </location>
</feature>
<reference evidence="8 9" key="1">
    <citation type="journal article" date="2013" name="BMC Genomics">
        <title>Genome sequencing and comparative genomics of honey bee microsporidia, Nosema apis reveal novel insights into host-parasite interactions.</title>
        <authorList>
            <person name="Chen Yp."/>
            <person name="Pettis J.S."/>
            <person name="Zhao Y."/>
            <person name="Liu X."/>
            <person name="Tallon L.J."/>
            <person name="Sadzewicz L.D."/>
            <person name="Li R."/>
            <person name="Zheng H."/>
            <person name="Huang S."/>
            <person name="Zhang X."/>
            <person name="Hamilton M.C."/>
            <person name="Pernal S.F."/>
            <person name="Melathopoulos A.P."/>
            <person name="Yan X."/>
            <person name="Evans J.D."/>
        </authorList>
    </citation>
    <scope>NUCLEOTIDE SEQUENCE [LARGE SCALE GENOMIC DNA]</scope>
    <source>
        <strain evidence="8 9">BRL 01</strain>
    </source>
</reference>
<evidence type="ECO:0000259" key="7">
    <source>
        <dbReference type="Pfam" id="PF12832"/>
    </source>
</evidence>
<evidence type="ECO:0000256" key="1">
    <source>
        <dbReference type="ARBA" id="ARBA00004141"/>
    </source>
</evidence>
<dbReference type="PANTHER" id="PTHR16172:SF41">
    <property type="entry name" value="MAJOR FACILITATOR SUPERFAMILY DOMAIN-CONTAINING PROTEIN 6-LIKE"/>
    <property type="match status" value="1"/>
</dbReference>
<dbReference type="Gene3D" id="1.20.1250.20">
    <property type="entry name" value="MFS general substrate transporter like domains"/>
    <property type="match status" value="1"/>
</dbReference>
<dbReference type="AlphaFoldDB" id="T0LAW0"/>
<comment type="similarity">
    <text evidence="2">Belongs to the major facilitator superfamily. MFSD6 family.</text>
</comment>
<keyword evidence="9" id="KW-1185">Reference proteome</keyword>
<dbReference type="GO" id="GO:0016020">
    <property type="term" value="C:membrane"/>
    <property type="evidence" value="ECO:0007669"/>
    <property type="project" value="UniProtKB-SubCell"/>
</dbReference>
<dbReference type="InterPro" id="IPR024989">
    <property type="entry name" value="MFS_assoc_dom"/>
</dbReference>
<feature type="transmembrane region" description="Helical" evidence="6">
    <location>
        <begin position="69"/>
        <end position="88"/>
    </location>
</feature>